<dbReference type="Pfam" id="PF13414">
    <property type="entry name" value="TPR_11"/>
    <property type="match status" value="1"/>
</dbReference>
<dbReference type="EMBL" id="BPQB01000024">
    <property type="protein sequence ID" value="GJE92069.1"/>
    <property type="molecule type" value="Genomic_DNA"/>
</dbReference>
<keyword evidence="2" id="KW-0802">TPR repeat</keyword>
<comment type="caution">
    <text evidence="3">The sequence shown here is derived from an EMBL/GenBank/DDBJ whole genome shotgun (WGS) entry which is preliminary data.</text>
</comment>
<evidence type="ECO:0000256" key="2">
    <source>
        <dbReference type="ARBA" id="ARBA00022803"/>
    </source>
</evidence>
<dbReference type="OrthoDB" id="2423701at2759"/>
<evidence type="ECO:0000256" key="1">
    <source>
        <dbReference type="ARBA" id="ARBA00022737"/>
    </source>
</evidence>
<keyword evidence="1" id="KW-0677">Repeat</keyword>
<accession>A0A9P3GCZ7</accession>
<dbReference type="PANTHER" id="PTHR45831">
    <property type="entry name" value="LD24721P"/>
    <property type="match status" value="1"/>
</dbReference>
<keyword evidence="4" id="KW-1185">Reference proteome</keyword>
<evidence type="ECO:0000313" key="3">
    <source>
        <dbReference type="EMBL" id="GJE92069.1"/>
    </source>
</evidence>
<dbReference type="GO" id="GO:0016020">
    <property type="term" value="C:membrane"/>
    <property type="evidence" value="ECO:0007669"/>
    <property type="project" value="TreeGrafter"/>
</dbReference>
<evidence type="ECO:0008006" key="5">
    <source>
        <dbReference type="Google" id="ProtNLM"/>
    </source>
</evidence>
<dbReference type="SUPFAM" id="SSF48452">
    <property type="entry name" value="TPR-like"/>
    <property type="match status" value="1"/>
</dbReference>
<evidence type="ECO:0000313" key="4">
    <source>
        <dbReference type="Proteomes" id="UP000703269"/>
    </source>
</evidence>
<dbReference type="InterPro" id="IPR047150">
    <property type="entry name" value="SGT"/>
</dbReference>
<name>A0A9P3GCZ7_9APHY</name>
<dbReference type="Gene3D" id="1.25.40.10">
    <property type="entry name" value="Tetratricopeptide repeat domain"/>
    <property type="match status" value="1"/>
</dbReference>
<organism evidence="3 4">
    <name type="scientific">Phanerochaete sordida</name>
    <dbReference type="NCBI Taxonomy" id="48140"/>
    <lineage>
        <taxon>Eukaryota</taxon>
        <taxon>Fungi</taxon>
        <taxon>Dikarya</taxon>
        <taxon>Basidiomycota</taxon>
        <taxon>Agaricomycotina</taxon>
        <taxon>Agaricomycetes</taxon>
        <taxon>Polyporales</taxon>
        <taxon>Phanerochaetaceae</taxon>
        <taxon>Phanerochaete</taxon>
    </lineage>
</organism>
<dbReference type="SMART" id="SM00028">
    <property type="entry name" value="TPR"/>
    <property type="match status" value="4"/>
</dbReference>
<dbReference type="GO" id="GO:0072380">
    <property type="term" value="C:TRC complex"/>
    <property type="evidence" value="ECO:0007669"/>
    <property type="project" value="TreeGrafter"/>
</dbReference>
<dbReference type="GO" id="GO:0006620">
    <property type="term" value="P:post-translational protein targeting to endoplasmic reticulum membrane"/>
    <property type="evidence" value="ECO:0007669"/>
    <property type="project" value="TreeGrafter"/>
</dbReference>
<dbReference type="GO" id="GO:0060090">
    <property type="term" value="F:molecular adaptor activity"/>
    <property type="evidence" value="ECO:0007669"/>
    <property type="project" value="TreeGrafter"/>
</dbReference>
<dbReference type="InterPro" id="IPR011990">
    <property type="entry name" value="TPR-like_helical_dom_sf"/>
</dbReference>
<protein>
    <recommendedName>
        <fullName evidence="5">TPR-like protein</fullName>
    </recommendedName>
</protein>
<dbReference type="Proteomes" id="UP000703269">
    <property type="component" value="Unassembled WGS sequence"/>
</dbReference>
<dbReference type="AlphaFoldDB" id="A0A9P3GCZ7"/>
<gene>
    <name evidence="3" type="ORF">PsYK624_082220</name>
</gene>
<dbReference type="PANTHER" id="PTHR45831:SF5">
    <property type="entry name" value="STI1 DOMAIN-CONTAINING PROTEIN"/>
    <property type="match status" value="1"/>
</dbReference>
<dbReference type="InterPro" id="IPR019734">
    <property type="entry name" value="TPR_rpt"/>
</dbReference>
<proteinExistence type="predicted"/>
<reference evidence="3 4" key="1">
    <citation type="submission" date="2021-08" db="EMBL/GenBank/DDBJ databases">
        <title>Draft Genome Sequence of Phanerochaete sordida strain YK-624.</title>
        <authorList>
            <person name="Mori T."/>
            <person name="Dohra H."/>
            <person name="Suzuki T."/>
            <person name="Kawagishi H."/>
            <person name="Hirai H."/>
        </authorList>
    </citation>
    <scope>NUCLEOTIDE SEQUENCE [LARGE SCALE GENOMIC DNA]</scope>
    <source>
        <strain evidence="3 4">YK-624</strain>
    </source>
</reference>
<sequence>MTANHPPSARAAVQASRLKEEGDKLFKSQKYAAACAKYSAAIELDKDNAVLWANRGACLWAVANYIDAARDCEVATRLNPKYTKAWVRLARCYERVTKYSDSRDAYIEAMKLLQGDDLSVADKSLKRQCHEGLKIVLERIANGSVATFCPTSDVPQLPWMKAYSMRQEICKMTKEPASLTSGWILLDAYRQMRKGLDLLKKIRSGNVSDDPREDEVYGECGALESMTAGIMICERVMFIDIVDFEWRYDMQVELECRTYKAFREDTLNGVIAAAEAMQAKKGWAAVCLPLTATLRTWILMAHMADSLEGNVTEALDLFNNAVALLEWAYKNIPEPHRGGLFQRTILRRLKCLRLECYANARRRNKAKYSLAVIRSQAKAILADLDAEGPPAADVTPTHKLAYYVYPRALANLMLGSYYDGLGVIASQQGDRVKVHESYATAAEHLLRAVELYPKDDEKHLETLIYAIDAMLFADAYTVREALDALERLRDGVPVVDRLWGGSANAKVRGTKVFELRMVELEMRRALEAGEVSMGSIAVRPNIGLDFGGGR</sequence>